<dbReference type="GO" id="GO:0005839">
    <property type="term" value="C:proteasome core complex"/>
    <property type="evidence" value="ECO:0007669"/>
    <property type="project" value="InterPro"/>
</dbReference>
<protein>
    <submittedName>
        <fullName evidence="6">Uncharacterized protein</fullName>
    </submittedName>
</protein>
<gene>
    <name evidence="6" type="ORF">J5N97_009515</name>
</gene>
<keyword evidence="2" id="KW-0888">Threonine protease</keyword>
<keyword evidence="3" id="KW-0378">Hydrolase</keyword>
<comment type="caution">
    <text evidence="6">The sequence shown here is derived from an EMBL/GenBank/DDBJ whole genome shotgun (WGS) entry which is preliminary data.</text>
</comment>
<dbReference type="PANTHER" id="PTHR32194:SF4">
    <property type="entry name" value="PROTEASOME SUBUNIT BETA TYPE-7"/>
    <property type="match status" value="1"/>
</dbReference>
<sequence length="164" mass="17806">MSPWPMKKAVSGQSPFKDYKISGVKPLFSLTYLLRPLALVFPLINPFVGEKVILCLALLASIAYVYRHGSTDALPFATMGSGSLATMSVFESKFKEGLTRDEGISLVDEAICSGIFNDLGSGNNVDVCVITKGKTEYLRNYLLPNPRTYVSSKGNSFVNGHTGK</sequence>
<evidence type="ECO:0000256" key="3">
    <source>
        <dbReference type="ARBA" id="ARBA00022801"/>
    </source>
</evidence>
<dbReference type="Pfam" id="PF00227">
    <property type="entry name" value="Proteasome"/>
    <property type="match status" value="1"/>
</dbReference>
<dbReference type="GO" id="GO:0051603">
    <property type="term" value="P:proteolysis involved in protein catabolic process"/>
    <property type="evidence" value="ECO:0007669"/>
    <property type="project" value="InterPro"/>
</dbReference>
<dbReference type="GO" id="GO:0005737">
    <property type="term" value="C:cytoplasm"/>
    <property type="evidence" value="ECO:0007669"/>
    <property type="project" value="TreeGrafter"/>
</dbReference>
<evidence type="ECO:0000313" key="6">
    <source>
        <dbReference type="EMBL" id="KAJ0981260.1"/>
    </source>
</evidence>
<name>A0A9D5CWJ8_9LILI</name>
<comment type="subunit">
    <text evidence="5">The 26S proteasome consists of a 20S proteasome core and two 19S regulatory subunits. The 20S proteasome core is composed of 28 subunits that are arranged in four stacked rings, resulting in a barrel-shaped structure. The two end rings are each formed by seven alpha subunits, and the two central rings are each formed by seven beta subunits. The catalytic chamber with the active sites is on the inside of the barrel.</text>
</comment>
<dbReference type="InterPro" id="IPR001353">
    <property type="entry name" value="Proteasome_sua/b"/>
</dbReference>
<evidence type="ECO:0000256" key="4">
    <source>
        <dbReference type="ARBA" id="ARBA00023242"/>
    </source>
</evidence>
<keyword evidence="7" id="KW-1185">Reference proteome</keyword>
<keyword evidence="1" id="KW-0645">Protease</keyword>
<dbReference type="AlphaFoldDB" id="A0A9D5CWJ8"/>
<dbReference type="OrthoDB" id="429533at2759"/>
<dbReference type="Proteomes" id="UP001085076">
    <property type="component" value="Miscellaneous, Linkage group lg02"/>
</dbReference>
<evidence type="ECO:0000256" key="1">
    <source>
        <dbReference type="ARBA" id="ARBA00022670"/>
    </source>
</evidence>
<dbReference type="SUPFAM" id="SSF56235">
    <property type="entry name" value="N-terminal nucleophile aminohydrolases (Ntn hydrolases)"/>
    <property type="match status" value="1"/>
</dbReference>
<dbReference type="GO" id="GO:0004298">
    <property type="term" value="F:threonine-type endopeptidase activity"/>
    <property type="evidence" value="ECO:0007669"/>
    <property type="project" value="UniProtKB-KW"/>
</dbReference>
<keyword evidence="4" id="KW-0539">Nucleus</keyword>
<dbReference type="EMBL" id="JAGGNH010000002">
    <property type="protein sequence ID" value="KAJ0981260.1"/>
    <property type="molecule type" value="Genomic_DNA"/>
</dbReference>
<proteinExistence type="predicted"/>
<reference evidence="6" key="2">
    <citation type="journal article" date="2022" name="Hortic Res">
        <title>The genome of Dioscorea zingiberensis sheds light on the biosynthesis, origin and evolution of the medicinally important diosgenin saponins.</title>
        <authorList>
            <person name="Li Y."/>
            <person name="Tan C."/>
            <person name="Li Z."/>
            <person name="Guo J."/>
            <person name="Li S."/>
            <person name="Chen X."/>
            <person name="Wang C."/>
            <person name="Dai X."/>
            <person name="Yang H."/>
            <person name="Song W."/>
            <person name="Hou L."/>
            <person name="Xu J."/>
            <person name="Tong Z."/>
            <person name="Xu A."/>
            <person name="Yuan X."/>
            <person name="Wang W."/>
            <person name="Yang Q."/>
            <person name="Chen L."/>
            <person name="Sun Z."/>
            <person name="Wang K."/>
            <person name="Pan B."/>
            <person name="Chen J."/>
            <person name="Bao Y."/>
            <person name="Liu F."/>
            <person name="Qi X."/>
            <person name="Gang D.R."/>
            <person name="Wen J."/>
            <person name="Li J."/>
        </authorList>
    </citation>
    <scope>NUCLEOTIDE SEQUENCE</scope>
    <source>
        <strain evidence="6">Dzin_1.0</strain>
    </source>
</reference>
<dbReference type="InterPro" id="IPR029055">
    <property type="entry name" value="Ntn_hydrolases_N"/>
</dbReference>
<dbReference type="PANTHER" id="PTHR32194">
    <property type="entry name" value="METALLOPROTEASE TLDD"/>
    <property type="match status" value="1"/>
</dbReference>
<organism evidence="6 7">
    <name type="scientific">Dioscorea zingiberensis</name>
    <dbReference type="NCBI Taxonomy" id="325984"/>
    <lineage>
        <taxon>Eukaryota</taxon>
        <taxon>Viridiplantae</taxon>
        <taxon>Streptophyta</taxon>
        <taxon>Embryophyta</taxon>
        <taxon>Tracheophyta</taxon>
        <taxon>Spermatophyta</taxon>
        <taxon>Magnoliopsida</taxon>
        <taxon>Liliopsida</taxon>
        <taxon>Dioscoreales</taxon>
        <taxon>Dioscoreaceae</taxon>
        <taxon>Dioscorea</taxon>
    </lineage>
</organism>
<dbReference type="InterPro" id="IPR023333">
    <property type="entry name" value="Proteasome_suB-type"/>
</dbReference>
<evidence type="ECO:0000313" key="7">
    <source>
        <dbReference type="Proteomes" id="UP001085076"/>
    </source>
</evidence>
<evidence type="ECO:0000256" key="5">
    <source>
        <dbReference type="ARBA" id="ARBA00026071"/>
    </source>
</evidence>
<evidence type="ECO:0000256" key="2">
    <source>
        <dbReference type="ARBA" id="ARBA00022698"/>
    </source>
</evidence>
<reference evidence="6" key="1">
    <citation type="submission" date="2021-03" db="EMBL/GenBank/DDBJ databases">
        <authorList>
            <person name="Li Z."/>
            <person name="Yang C."/>
        </authorList>
    </citation>
    <scope>NUCLEOTIDE SEQUENCE</scope>
    <source>
        <strain evidence="6">Dzin_1.0</strain>
        <tissue evidence="6">Leaf</tissue>
    </source>
</reference>
<accession>A0A9D5CWJ8</accession>
<dbReference type="Gene3D" id="3.60.20.10">
    <property type="entry name" value="Glutamine Phosphoribosylpyrophosphate, subunit 1, domain 1"/>
    <property type="match status" value="1"/>
</dbReference>